<evidence type="ECO:0000256" key="1">
    <source>
        <dbReference type="ARBA" id="ARBA00022737"/>
    </source>
</evidence>
<dbReference type="Proteomes" id="UP001149813">
    <property type="component" value="Unassembled WGS sequence"/>
</dbReference>
<reference evidence="6" key="1">
    <citation type="submission" date="2022-07" db="EMBL/GenBank/DDBJ databases">
        <title>Phylogenomic reconstructions and comparative analyses of Kickxellomycotina fungi.</title>
        <authorList>
            <person name="Reynolds N.K."/>
            <person name="Stajich J.E."/>
            <person name="Barry K."/>
            <person name="Grigoriev I.V."/>
            <person name="Crous P."/>
            <person name="Smith M.E."/>
        </authorList>
    </citation>
    <scope>NUCLEOTIDE SEQUENCE</scope>
    <source>
        <strain evidence="6">NBRC 32514</strain>
    </source>
</reference>
<dbReference type="GO" id="GO:0003723">
    <property type="term" value="F:RNA binding"/>
    <property type="evidence" value="ECO:0007669"/>
    <property type="project" value="UniProtKB-UniRule"/>
</dbReference>
<comment type="caution">
    <text evidence="6">The sequence shown here is derived from an EMBL/GenBank/DDBJ whole genome shotgun (WGS) entry which is preliminary data.</text>
</comment>
<evidence type="ECO:0000256" key="2">
    <source>
        <dbReference type="ARBA" id="ARBA00022884"/>
    </source>
</evidence>
<evidence type="ECO:0000256" key="4">
    <source>
        <dbReference type="SAM" id="MobiDB-lite"/>
    </source>
</evidence>
<keyword evidence="7" id="KW-1185">Reference proteome</keyword>
<dbReference type="PANTHER" id="PTHR23236">
    <property type="entry name" value="EUKARYOTIC TRANSLATION INITIATION FACTOR 4B/4H"/>
    <property type="match status" value="1"/>
</dbReference>
<proteinExistence type="predicted"/>
<keyword evidence="1" id="KW-0677">Repeat</keyword>
<dbReference type="OrthoDB" id="439808at2759"/>
<feature type="domain" description="RRM" evidence="5">
    <location>
        <begin position="81"/>
        <end position="157"/>
    </location>
</feature>
<dbReference type="SUPFAM" id="SSF54928">
    <property type="entry name" value="RNA-binding domain, RBD"/>
    <property type="match status" value="2"/>
</dbReference>
<accession>A0A9W7Y2V8</accession>
<name>A0A9W7Y2V8_9FUNG</name>
<dbReference type="Gene3D" id="3.30.70.330">
    <property type="match status" value="2"/>
</dbReference>
<protein>
    <submittedName>
        <fullName evidence="6">Nucleolar protein 13</fullName>
    </submittedName>
</protein>
<dbReference type="InterPro" id="IPR035979">
    <property type="entry name" value="RBD_domain_sf"/>
</dbReference>
<dbReference type="PANTHER" id="PTHR23236:SF119">
    <property type="entry name" value="NUCLEAR RNA-BINDING PROTEIN SART-3"/>
    <property type="match status" value="1"/>
</dbReference>
<feature type="compositionally biased region" description="Basic and acidic residues" evidence="4">
    <location>
        <begin position="35"/>
        <end position="53"/>
    </location>
</feature>
<dbReference type="Pfam" id="PF00076">
    <property type="entry name" value="RRM_1"/>
    <property type="match status" value="2"/>
</dbReference>
<feature type="compositionally biased region" description="Basic and acidic residues" evidence="4">
    <location>
        <begin position="65"/>
        <end position="77"/>
    </location>
</feature>
<feature type="compositionally biased region" description="Basic and acidic residues" evidence="4">
    <location>
        <begin position="1"/>
        <end position="10"/>
    </location>
</feature>
<evidence type="ECO:0000259" key="5">
    <source>
        <dbReference type="PROSITE" id="PS50102"/>
    </source>
</evidence>
<dbReference type="SMART" id="SM00360">
    <property type="entry name" value="RRM"/>
    <property type="match status" value="2"/>
</dbReference>
<feature type="compositionally biased region" description="Basic and acidic residues" evidence="4">
    <location>
        <begin position="191"/>
        <end position="200"/>
    </location>
</feature>
<sequence length="399" mass="43589">MATDKTEKVEGAVPVPSVSDTNANTKTEAETQPSDQKKKKEKTKESKDGDAKKDKSKKPKKSKGKGGDKKPEPEPKVRSPYSIWIGNLPYTVTKDDIRKFFEPCGGEITRVNLPKKDGKICGFAHVDFNSAEPVNLALAYSEQKLGGRAVLIKDATDFTKTGAPSRVLPLAKEVNTPAGDKAKTPNAAGAESKKGKKDASSFRSKNAPSPSLFVGNLSFDVKRRDLKALFKPFGELVGVRVATFEDNPEKCKGFAYIDFKYTDNATKAMQSSELKEIAGRRTRIEYAGEEATRKGRPWEFDPRYKFAQPKHGFDRSDNGGRQNKRQRTFNATADADGDSDGDVSMDGGRKEYMTRSKGNPAGRAGGSGSQDPDVVINNMEAKTEGYSVKFEGSKITFGD</sequence>
<evidence type="ECO:0000313" key="6">
    <source>
        <dbReference type="EMBL" id="KAJ1722974.1"/>
    </source>
</evidence>
<organism evidence="6 7">
    <name type="scientific">Coemansia erecta</name>
    <dbReference type="NCBI Taxonomy" id="147472"/>
    <lineage>
        <taxon>Eukaryota</taxon>
        <taxon>Fungi</taxon>
        <taxon>Fungi incertae sedis</taxon>
        <taxon>Zoopagomycota</taxon>
        <taxon>Kickxellomycotina</taxon>
        <taxon>Kickxellomycetes</taxon>
        <taxon>Kickxellales</taxon>
        <taxon>Kickxellaceae</taxon>
        <taxon>Coemansia</taxon>
    </lineage>
</organism>
<feature type="region of interest" description="Disordered" evidence="4">
    <location>
        <begin position="307"/>
        <end position="374"/>
    </location>
</feature>
<feature type="domain" description="RRM" evidence="5">
    <location>
        <begin position="210"/>
        <end position="289"/>
    </location>
</feature>
<keyword evidence="2 3" id="KW-0694">RNA-binding</keyword>
<evidence type="ECO:0000256" key="3">
    <source>
        <dbReference type="PROSITE-ProRule" id="PRU00176"/>
    </source>
</evidence>
<dbReference type="InterPro" id="IPR000504">
    <property type="entry name" value="RRM_dom"/>
</dbReference>
<dbReference type="EMBL" id="JANBOJ010000086">
    <property type="protein sequence ID" value="KAJ1722974.1"/>
    <property type="molecule type" value="Genomic_DNA"/>
</dbReference>
<feature type="compositionally biased region" description="Basic residues" evidence="4">
    <location>
        <begin position="54"/>
        <end position="64"/>
    </location>
</feature>
<dbReference type="InterPro" id="IPR012677">
    <property type="entry name" value="Nucleotide-bd_a/b_plait_sf"/>
</dbReference>
<feature type="region of interest" description="Disordered" evidence="4">
    <location>
        <begin position="1"/>
        <end position="80"/>
    </location>
</feature>
<feature type="region of interest" description="Disordered" evidence="4">
    <location>
        <begin position="173"/>
        <end position="207"/>
    </location>
</feature>
<gene>
    <name evidence="6" type="primary">NOP13</name>
    <name evidence="6" type="ORF">LPJ53_002640</name>
</gene>
<evidence type="ECO:0000313" key="7">
    <source>
        <dbReference type="Proteomes" id="UP001149813"/>
    </source>
</evidence>
<dbReference type="PROSITE" id="PS50102">
    <property type="entry name" value="RRM"/>
    <property type="match status" value="2"/>
</dbReference>
<dbReference type="AlphaFoldDB" id="A0A9W7Y2V8"/>